<sequence>MRDVSLGAYTHQDLPFEQIVEALQISRDLSRSPLFQIMFALQNTPTAAVEFPELSVQPIAVDSKSAKFDLTLQVVDADESTAISLEYNTDLYESQTITRMLEHFQTLLESIVLAPEQPIATLNIMTPAERKHLLTLSSPATNAYPSGVYVHQLFEQWAASQPSLEAVVYKDVRWSYGEVNSRANRLATICVSYKWDRIRWSASVLSAQRRFSWPSWLY</sequence>
<gene>
    <name evidence="2" type="ORF">KDW_43480</name>
</gene>
<keyword evidence="3" id="KW-1185">Reference proteome</keyword>
<dbReference type="GO" id="GO:0003824">
    <property type="term" value="F:catalytic activity"/>
    <property type="evidence" value="ECO:0007669"/>
    <property type="project" value="InterPro"/>
</dbReference>
<accession>A0A5J4KYG2</accession>
<evidence type="ECO:0000313" key="2">
    <source>
        <dbReference type="EMBL" id="GER90186.1"/>
    </source>
</evidence>
<dbReference type="PANTHER" id="PTHR45398">
    <property type="match status" value="1"/>
</dbReference>
<dbReference type="Gene3D" id="3.30.559.30">
    <property type="entry name" value="Nonribosomal peptide synthetase, condensation domain"/>
    <property type="match status" value="1"/>
</dbReference>
<dbReference type="RefSeq" id="WP_162005474.1">
    <property type="nucleotide sequence ID" value="NZ_BKZW01000002.1"/>
</dbReference>
<dbReference type="InterPro" id="IPR042099">
    <property type="entry name" value="ANL_N_sf"/>
</dbReference>
<name>A0A5J4KYG2_9CHLR</name>
<dbReference type="InterPro" id="IPR023213">
    <property type="entry name" value="CAT-like_dom_sf"/>
</dbReference>
<dbReference type="Pfam" id="PF00668">
    <property type="entry name" value="Condensation"/>
    <property type="match status" value="1"/>
</dbReference>
<dbReference type="EMBL" id="BKZW01000002">
    <property type="protein sequence ID" value="GER90186.1"/>
    <property type="molecule type" value="Genomic_DNA"/>
</dbReference>
<evidence type="ECO:0000259" key="1">
    <source>
        <dbReference type="Pfam" id="PF00668"/>
    </source>
</evidence>
<reference evidence="2 3" key="1">
    <citation type="submission" date="2019-10" db="EMBL/GenBank/DDBJ databases">
        <title>Dictyobacter vulcani sp. nov., within the class Ktedonobacteria, isolated from soil of volcanic Mt. Zao.</title>
        <authorList>
            <person name="Zheng Y."/>
            <person name="Wang C.M."/>
            <person name="Sakai Y."/>
            <person name="Abe K."/>
            <person name="Yokota A."/>
            <person name="Yabe S."/>
        </authorList>
    </citation>
    <scope>NUCLEOTIDE SEQUENCE [LARGE SCALE GENOMIC DNA]</scope>
    <source>
        <strain evidence="2 3">W12</strain>
    </source>
</reference>
<protein>
    <recommendedName>
        <fullName evidence="1">Condensation domain-containing protein</fullName>
    </recommendedName>
</protein>
<evidence type="ECO:0000313" key="3">
    <source>
        <dbReference type="Proteomes" id="UP000326912"/>
    </source>
</evidence>
<dbReference type="AlphaFoldDB" id="A0A5J4KYG2"/>
<dbReference type="Gene3D" id="3.40.50.12780">
    <property type="entry name" value="N-terminal domain of ligase-like"/>
    <property type="match status" value="1"/>
</dbReference>
<dbReference type="Proteomes" id="UP000326912">
    <property type="component" value="Unassembled WGS sequence"/>
</dbReference>
<organism evidence="2 3">
    <name type="scientific">Dictyobacter vulcani</name>
    <dbReference type="NCBI Taxonomy" id="2607529"/>
    <lineage>
        <taxon>Bacteria</taxon>
        <taxon>Bacillati</taxon>
        <taxon>Chloroflexota</taxon>
        <taxon>Ktedonobacteria</taxon>
        <taxon>Ktedonobacterales</taxon>
        <taxon>Dictyobacteraceae</taxon>
        <taxon>Dictyobacter</taxon>
    </lineage>
</organism>
<feature type="domain" description="Condensation" evidence="1">
    <location>
        <begin position="3"/>
        <end position="134"/>
    </location>
</feature>
<dbReference type="SUPFAM" id="SSF56801">
    <property type="entry name" value="Acetyl-CoA synthetase-like"/>
    <property type="match status" value="1"/>
</dbReference>
<dbReference type="InterPro" id="IPR001242">
    <property type="entry name" value="Condensation_dom"/>
</dbReference>
<comment type="caution">
    <text evidence="2">The sequence shown here is derived from an EMBL/GenBank/DDBJ whole genome shotgun (WGS) entry which is preliminary data.</text>
</comment>
<dbReference type="SUPFAM" id="SSF52777">
    <property type="entry name" value="CoA-dependent acyltransferases"/>
    <property type="match status" value="1"/>
</dbReference>
<dbReference type="PANTHER" id="PTHR45398:SF1">
    <property type="entry name" value="ENZYME, PUTATIVE (JCVI)-RELATED"/>
    <property type="match status" value="1"/>
</dbReference>
<proteinExistence type="predicted"/>
<dbReference type="GO" id="GO:0008610">
    <property type="term" value="P:lipid biosynthetic process"/>
    <property type="evidence" value="ECO:0007669"/>
    <property type="project" value="UniProtKB-ARBA"/>
</dbReference>
<dbReference type="Gene3D" id="3.30.559.10">
    <property type="entry name" value="Chloramphenicol acetyltransferase-like domain"/>
    <property type="match status" value="1"/>
</dbReference>